<reference evidence="4" key="1">
    <citation type="submission" date="2025-08" db="UniProtKB">
        <authorList>
            <consortium name="Ensembl"/>
        </authorList>
    </citation>
    <scope>IDENTIFICATION</scope>
</reference>
<dbReference type="GO" id="GO:0016020">
    <property type="term" value="C:membrane"/>
    <property type="evidence" value="ECO:0007669"/>
    <property type="project" value="TreeGrafter"/>
</dbReference>
<proteinExistence type="inferred from homology"/>
<evidence type="ECO:0000256" key="1">
    <source>
        <dbReference type="ARBA" id="ARBA00003998"/>
    </source>
</evidence>
<dbReference type="InterPro" id="IPR026620">
    <property type="entry name" value="TMEM177"/>
</dbReference>
<dbReference type="Ensembl" id="ENSOKIT00005119478.1">
    <property type="protein sequence ID" value="ENSOKIP00005111600.1"/>
    <property type="gene ID" value="ENSOKIG00005048615.1"/>
</dbReference>
<accession>A0A8C7L6Q3</accession>
<dbReference type="Proteomes" id="UP000694557">
    <property type="component" value="Unassembled WGS sequence"/>
</dbReference>
<comment type="similarity">
    <text evidence="2">Belongs to the TMEM177 family.</text>
</comment>
<dbReference type="PANTHER" id="PTHR21824:SF4">
    <property type="entry name" value="TRANSMEMBRANE PROTEIN 177"/>
    <property type="match status" value="1"/>
</dbReference>
<protein>
    <recommendedName>
        <fullName evidence="3">Transmembrane protein 177</fullName>
    </recommendedName>
</protein>
<keyword evidence="5" id="KW-1185">Reference proteome</keyword>
<dbReference type="AlphaFoldDB" id="A0A8C7L6Q3"/>
<organism evidence="4 5">
    <name type="scientific">Oncorhynchus kisutch</name>
    <name type="common">Coho salmon</name>
    <name type="synonym">Salmo kisutch</name>
    <dbReference type="NCBI Taxonomy" id="8019"/>
    <lineage>
        <taxon>Eukaryota</taxon>
        <taxon>Metazoa</taxon>
        <taxon>Chordata</taxon>
        <taxon>Craniata</taxon>
        <taxon>Vertebrata</taxon>
        <taxon>Euteleostomi</taxon>
        <taxon>Actinopterygii</taxon>
        <taxon>Neopterygii</taxon>
        <taxon>Teleostei</taxon>
        <taxon>Protacanthopterygii</taxon>
        <taxon>Salmoniformes</taxon>
        <taxon>Salmonidae</taxon>
        <taxon>Salmoninae</taxon>
        <taxon>Oncorhynchus</taxon>
    </lineage>
</organism>
<evidence type="ECO:0000256" key="2">
    <source>
        <dbReference type="ARBA" id="ARBA00005794"/>
    </source>
</evidence>
<name>A0A8C7L6Q3_ONCKI</name>
<evidence type="ECO:0000256" key="3">
    <source>
        <dbReference type="ARBA" id="ARBA00014595"/>
    </source>
</evidence>
<reference evidence="4" key="2">
    <citation type="submission" date="2025-09" db="UniProtKB">
        <authorList>
            <consortium name="Ensembl"/>
        </authorList>
    </citation>
    <scope>IDENTIFICATION</scope>
</reference>
<dbReference type="PANTHER" id="PTHR21824">
    <property type="entry name" value="TRANSMEMBRANE PROTEIN 177"/>
    <property type="match status" value="1"/>
</dbReference>
<evidence type="ECO:0000313" key="5">
    <source>
        <dbReference type="Proteomes" id="UP000694557"/>
    </source>
</evidence>
<sequence length="222" mass="25216">MYIESLNHHVKCHESKRGCIHKTSWSTLFGSYFNFNSPVSRVKRLLYQAWNKGEPARISDKLESVFQQCLCLIWLPPGRAGMPWLPSGAQIGIAANFNSTLDDPAGITNSTILINGKEVEWNRDIGTALKDALVFSPEAQKFAMVRAILLGRGDVALELMLRKTEPRDCHYQIKVYLNGTLFLAKSLSQNKIHSIESFFIVLIERLSWVIRMLCVCDYKQLP</sequence>
<evidence type="ECO:0000313" key="4">
    <source>
        <dbReference type="Ensembl" id="ENSOKIP00005111600.1"/>
    </source>
</evidence>
<comment type="function">
    <text evidence="1">Plays a role in the early steps of cytochrome c oxidase subunit II (MT-CO2/COX2) maturation and is required for the stabilization of COX20 and the newly synthesized MT-CO2/COX2 protein.</text>
</comment>
<dbReference type="GeneTree" id="ENSGT01000000221562"/>